<keyword evidence="3" id="KW-0560">Oxidoreductase</keyword>
<accession>A0ABW5PK79</accession>
<comment type="caution">
    <text evidence="3">The sequence shown here is derived from an EMBL/GenBank/DDBJ whole genome shotgun (WGS) entry which is preliminary data.</text>
</comment>
<protein>
    <submittedName>
        <fullName evidence="3">SDR family NAD(P)-dependent oxidoreductase</fullName>
        <ecNumber evidence="3">1.1.1.-</ecNumber>
    </submittedName>
</protein>
<dbReference type="Pfam" id="PF00106">
    <property type="entry name" value="adh_short"/>
    <property type="match status" value="1"/>
</dbReference>
<dbReference type="GO" id="GO:0016491">
    <property type="term" value="F:oxidoreductase activity"/>
    <property type="evidence" value="ECO:0007669"/>
    <property type="project" value="UniProtKB-KW"/>
</dbReference>
<dbReference type="PRINTS" id="PR00080">
    <property type="entry name" value="SDRFAMILY"/>
</dbReference>
<gene>
    <name evidence="3" type="ORF">ACFSUF_24615</name>
</gene>
<dbReference type="PRINTS" id="PR00081">
    <property type="entry name" value="GDHRDH"/>
</dbReference>
<dbReference type="EC" id="1.1.1.-" evidence="3"/>
<dbReference type="EMBL" id="JBHUME010000020">
    <property type="protein sequence ID" value="MFD2615594.1"/>
    <property type="molecule type" value="Genomic_DNA"/>
</dbReference>
<organism evidence="3 4">
    <name type="scientific">Paenibacillus gansuensis</name>
    <dbReference type="NCBI Taxonomy" id="306542"/>
    <lineage>
        <taxon>Bacteria</taxon>
        <taxon>Bacillati</taxon>
        <taxon>Bacillota</taxon>
        <taxon>Bacilli</taxon>
        <taxon>Bacillales</taxon>
        <taxon>Paenibacillaceae</taxon>
        <taxon>Paenibacillus</taxon>
    </lineage>
</organism>
<evidence type="ECO:0000256" key="2">
    <source>
        <dbReference type="RuleBase" id="RU000363"/>
    </source>
</evidence>
<dbReference type="CDD" id="cd05233">
    <property type="entry name" value="SDR_c"/>
    <property type="match status" value="1"/>
</dbReference>
<evidence type="ECO:0000313" key="4">
    <source>
        <dbReference type="Proteomes" id="UP001597541"/>
    </source>
</evidence>
<name>A0ABW5PK79_9BACL</name>
<proteinExistence type="inferred from homology"/>
<dbReference type="SUPFAM" id="SSF51735">
    <property type="entry name" value="NAD(P)-binding Rossmann-fold domains"/>
    <property type="match status" value="1"/>
</dbReference>
<dbReference type="PANTHER" id="PTHR42760">
    <property type="entry name" value="SHORT-CHAIN DEHYDROGENASES/REDUCTASES FAMILY MEMBER"/>
    <property type="match status" value="1"/>
</dbReference>
<keyword evidence="4" id="KW-1185">Reference proteome</keyword>
<evidence type="ECO:0000256" key="1">
    <source>
        <dbReference type="ARBA" id="ARBA00006484"/>
    </source>
</evidence>
<comment type="similarity">
    <text evidence="1 2">Belongs to the short-chain dehydrogenases/reductases (SDR) family.</text>
</comment>
<sequence length="243" mass="26351">MKKVAMITGASKGLGRALSIFFAQEGYNLAICARNEAALIEVTKEAEKLGSRVLAVSADVSQEEDVERFIALTEKHFQTIDVLINNAAVNGPTPLPVLLLNHQKHDIEETLRVNTVGAFLVTKRVLPLMLQKGIGSVINLTTDAAANIYPGIGAYSISKIALEGLTKIWAAELEGSGVRVNLVDPGAMDTDMLNAAMPIRDFEVALPEDITKVFGYLASDASRDKNGMRFKAQEFHLVETDRV</sequence>
<dbReference type="Proteomes" id="UP001597541">
    <property type="component" value="Unassembled WGS sequence"/>
</dbReference>
<dbReference type="InterPro" id="IPR036291">
    <property type="entry name" value="NAD(P)-bd_dom_sf"/>
</dbReference>
<dbReference type="RefSeq" id="WP_377607642.1">
    <property type="nucleotide sequence ID" value="NZ_JBHUME010000020.1"/>
</dbReference>
<dbReference type="Gene3D" id="3.40.50.720">
    <property type="entry name" value="NAD(P)-binding Rossmann-like Domain"/>
    <property type="match status" value="1"/>
</dbReference>
<dbReference type="InterPro" id="IPR002347">
    <property type="entry name" value="SDR_fam"/>
</dbReference>
<evidence type="ECO:0000313" key="3">
    <source>
        <dbReference type="EMBL" id="MFD2615594.1"/>
    </source>
</evidence>
<reference evidence="4" key="1">
    <citation type="journal article" date="2019" name="Int. J. Syst. Evol. Microbiol.">
        <title>The Global Catalogue of Microorganisms (GCM) 10K type strain sequencing project: providing services to taxonomists for standard genome sequencing and annotation.</title>
        <authorList>
            <consortium name="The Broad Institute Genomics Platform"/>
            <consortium name="The Broad Institute Genome Sequencing Center for Infectious Disease"/>
            <person name="Wu L."/>
            <person name="Ma J."/>
        </authorList>
    </citation>
    <scope>NUCLEOTIDE SEQUENCE [LARGE SCALE GENOMIC DNA]</scope>
    <source>
        <strain evidence="4">KCTC 3950</strain>
    </source>
</reference>